<comment type="caution">
    <text evidence="1">The sequence shown here is derived from an EMBL/GenBank/DDBJ whole genome shotgun (WGS) entry which is preliminary data.</text>
</comment>
<accession>A0A0F9JUX4</accession>
<reference evidence="1" key="1">
    <citation type="journal article" date="2015" name="Nature">
        <title>Complex archaea that bridge the gap between prokaryotes and eukaryotes.</title>
        <authorList>
            <person name="Spang A."/>
            <person name="Saw J.H."/>
            <person name="Jorgensen S.L."/>
            <person name="Zaremba-Niedzwiedzka K."/>
            <person name="Martijn J."/>
            <person name="Lind A.E."/>
            <person name="van Eijk R."/>
            <person name="Schleper C."/>
            <person name="Guy L."/>
            <person name="Ettema T.J."/>
        </authorList>
    </citation>
    <scope>NUCLEOTIDE SEQUENCE</scope>
</reference>
<dbReference type="AlphaFoldDB" id="A0A0F9JUX4"/>
<dbReference type="EMBL" id="LAZR01009276">
    <property type="protein sequence ID" value="KKM73614.1"/>
    <property type="molecule type" value="Genomic_DNA"/>
</dbReference>
<evidence type="ECO:0000313" key="1">
    <source>
        <dbReference type="EMBL" id="KKM73614.1"/>
    </source>
</evidence>
<name>A0A0F9JUX4_9ZZZZ</name>
<sequence>MNFFSPVFVSTSHTRNLQNRILNWVLKMQTAPTQFRMNEGAESTIFASCFALFIIDLFVKVKEWSQKEKNLWVDFINTFQDKNSGYFLPGYSPYGNNTKPVHQITCSCLSALSVLNARPKYELKFLNQWKTKDDIHNYLKKRLEFLENDRLGIFSK</sequence>
<dbReference type="Gene3D" id="1.50.10.20">
    <property type="match status" value="1"/>
</dbReference>
<protein>
    <submittedName>
        <fullName evidence="1">Uncharacterized protein</fullName>
    </submittedName>
</protein>
<gene>
    <name evidence="1" type="ORF">LCGC14_1408710</name>
</gene>
<organism evidence="1">
    <name type="scientific">marine sediment metagenome</name>
    <dbReference type="NCBI Taxonomy" id="412755"/>
    <lineage>
        <taxon>unclassified sequences</taxon>
        <taxon>metagenomes</taxon>
        <taxon>ecological metagenomes</taxon>
    </lineage>
</organism>
<proteinExistence type="predicted"/>